<dbReference type="RefSeq" id="WP_344034215.1">
    <property type="nucleotide sequence ID" value="NZ_BAAAKE010000001.1"/>
</dbReference>
<keyword evidence="1" id="KW-0472">Membrane</keyword>
<gene>
    <name evidence="2" type="ORF">ACFPFM_12025</name>
</gene>
<feature type="transmembrane region" description="Helical" evidence="1">
    <location>
        <begin position="40"/>
        <end position="57"/>
    </location>
</feature>
<evidence type="ECO:0000256" key="1">
    <source>
        <dbReference type="SAM" id="Phobius"/>
    </source>
</evidence>
<name>A0ABV9XZ98_9PSEU</name>
<evidence type="ECO:0000313" key="3">
    <source>
        <dbReference type="Proteomes" id="UP001595833"/>
    </source>
</evidence>
<reference evidence="3" key="1">
    <citation type="journal article" date="2019" name="Int. J. Syst. Evol. Microbiol.">
        <title>The Global Catalogue of Microorganisms (GCM) 10K type strain sequencing project: providing services to taxonomists for standard genome sequencing and annotation.</title>
        <authorList>
            <consortium name="The Broad Institute Genomics Platform"/>
            <consortium name="The Broad Institute Genome Sequencing Center for Infectious Disease"/>
            <person name="Wu L."/>
            <person name="Ma J."/>
        </authorList>
    </citation>
    <scope>NUCLEOTIDE SEQUENCE [LARGE SCALE GENOMIC DNA]</scope>
    <source>
        <strain evidence="3">KCTC 12848</strain>
    </source>
</reference>
<dbReference type="EMBL" id="JBHSJB010000011">
    <property type="protein sequence ID" value="MFC5054479.1"/>
    <property type="molecule type" value="Genomic_DNA"/>
</dbReference>
<dbReference type="Proteomes" id="UP001595833">
    <property type="component" value="Unassembled WGS sequence"/>
</dbReference>
<evidence type="ECO:0008006" key="4">
    <source>
        <dbReference type="Google" id="ProtNLM"/>
    </source>
</evidence>
<keyword evidence="3" id="KW-1185">Reference proteome</keyword>
<keyword evidence="1" id="KW-1133">Transmembrane helix</keyword>
<evidence type="ECO:0000313" key="2">
    <source>
        <dbReference type="EMBL" id="MFC5054479.1"/>
    </source>
</evidence>
<comment type="caution">
    <text evidence="2">The sequence shown here is derived from an EMBL/GenBank/DDBJ whole genome shotgun (WGS) entry which is preliminary data.</text>
</comment>
<organism evidence="2 3">
    <name type="scientific">Saccharothrix xinjiangensis</name>
    <dbReference type="NCBI Taxonomy" id="204798"/>
    <lineage>
        <taxon>Bacteria</taxon>
        <taxon>Bacillati</taxon>
        <taxon>Actinomycetota</taxon>
        <taxon>Actinomycetes</taxon>
        <taxon>Pseudonocardiales</taxon>
        <taxon>Pseudonocardiaceae</taxon>
        <taxon>Saccharothrix</taxon>
    </lineage>
</organism>
<keyword evidence="1" id="KW-0812">Transmembrane</keyword>
<proteinExistence type="predicted"/>
<sequence>MSITSAARPTARNRLSLLLWSQVVLGLAGAVAILSSPLSGLVAGVLLAVSALAVRGLRHASLTVERIFEEELDR</sequence>
<protein>
    <recommendedName>
        <fullName evidence="4">Sensor histidine kinase</fullName>
    </recommendedName>
</protein>
<accession>A0ABV9XZ98</accession>